<comment type="caution">
    <text evidence="1">The sequence shown here is derived from an EMBL/GenBank/DDBJ whole genome shotgun (WGS) entry which is preliminary data.</text>
</comment>
<name>A0AAD9PM43_9APIC</name>
<gene>
    <name evidence="1" type="ORF">BdWA1_000383</name>
</gene>
<dbReference type="AlphaFoldDB" id="A0AAD9PM43"/>
<proteinExistence type="predicted"/>
<reference evidence="1" key="1">
    <citation type="journal article" date="2023" name="Nat. Microbiol.">
        <title>Babesia duncani multi-omics identifies virulence factors and drug targets.</title>
        <authorList>
            <person name="Singh P."/>
            <person name="Lonardi S."/>
            <person name="Liang Q."/>
            <person name="Vydyam P."/>
            <person name="Khabirova E."/>
            <person name="Fang T."/>
            <person name="Gihaz S."/>
            <person name="Thekkiniath J."/>
            <person name="Munshi M."/>
            <person name="Abel S."/>
            <person name="Ciampossin L."/>
            <person name="Batugedara G."/>
            <person name="Gupta M."/>
            <person name="Lu X.M."/>
            <person name="Lenz T."/>
            <person name="Chakravarty S."/>
            <person name="Cornillot E."/>
            <person name="Hu Y."/>
            <person name="Ma W."/>
            <person name="Gonzalez L.M."/>
            <person name="Sanchez S."/>
            <person name="Estrada K."/>
            <person name="Sanchez-Flores A."/>
            <person name="Montero E."/>
            <person name="Harb O.S."/>
            <person name="Le Roch K.G."/>
            <person name="Mamoun C.B."/>
        </authorList>
    </citation>
    <scope>NUCLEOTIDE SEQUENCE</scope>
    <source>
        <strain evidence="1">WA1</strain>
    </source>
</reference>
<dbReference type="RefSeq" id="XP_067804226.1">
    <property type="nucleotide sequence ID" value="XM_067945435.1"/>
</dbReference>
<keyword evidence="2" id="KW-1185">Reference proteome</keyword>
<dbReference type="GeneID" id="94334681"/>
<dbReference type="KEGG" id="bdw:94334681"/>
<protein>
    <submittedName>
        <fullName evidence="1">Uncharacterized protein</fullName>
    </submittedName>
</protein>
<dbReference type="Proteomes" id="UP001214638">
    <property type="component" value="Unassembled WGS sequence"/>
</dbReference>
<accession>A0AAD9PM43</accession>
<dbReference type="EMBL" id="JALLKP010000001">
    <property type="protein sequence ID" value="KAK2197384.1"/>
    <property type="molecule type" value="Genomic_DNA"/>
</dbReference>
<organism evidence="1 2">
    <name type="scientific">Babesia duncani</name>
    <dbReference type="NCBI Taxonomy" id="323732"/>
    <lineage>
        <taxon>Eukaryota</taxon>
        <taxon>Sar</taxon>
        <taxon>Alveolata</taxon>
        <taxon>Apicomplexa</taxon>
        <taxon>Aconoidasida</taxon>
        <taxon>Piroplasmida</taxon>
        <taxon>Babesiidae</taxon>
        <taxon>Babesia</taxon>
    </lineage>
</organism>
<evidence type="ECO:0000313" key="1">
    <source>
        <dbReference type="EMBL" id="KAK2197384.1"/>
    </source>
</evidence>
<evidence type="ECO:0000313" key="2">
    <source>
        <dbReference type="Proteomes" id="UP001214638"/>
    </source>
</evidence>
<sequence length="343" mass="39536">MRDLSILFLVSFHIITSRIKCVKSIRNNSLPKALEEELSTDTYTNTSSKTKFNDDQGSNYIFDAEYIAKVEEALKRSYGDREVAFFRNMINDFQAGFEKIHNAMELSNTELEQYISTHLGHGYNNEYKRLSNQEVRGMFSISNIHQLDSEQYKTAKALVLLIRHQFEKIEQLQNEHIKPHMQRFIQIRETANQLSPTDVPCATQAGCDRLEMLMNTCTYIRGGTEYAYGTFTIVVHVLGTMMAVLCGCVFVGPAHVCFLKSFPVGLHDFIKLSSSTLVKYHFLFLRDYFRPQAQCGNWSKPLLYSAEYMEIQVSDLYSVETKHFINVESFIVWSCLYACKIAD</sequence>